<gene>
    <name evidence="6" type="ORF">GL286_20580</name>
</gene>
<reference evidence="6 7" key="1">
    <citation type="submission" date="2019-11" db="EMBL/GenBank/DDBJ databases">
        <authorList>
            <person name="Dong K."/>
        </authorList>
    </citation>
    <scope>NUCLEOTIDE SEQUENCE [LARGE SCALE GENOMIC DNA]</scope>
    <source>
        <strain evidence="6 7">NBRC 111993</strain>
    </source>
</reference>
<sequence length="117" mass="12442">MAWTDYSSAPTVGTRICDAAEIDGVLSLSLQTKNGIFPMLVMRWGEDFRAYVNACPHQYLPLDYHGGQLLSADGTKLLCTVHGARFAIDTGDAVDGAECGLDAVPVVLRNGVLIVSG</sequence>
<evidence type="ECO:0000256" key="1">
    <source>
        <dbReference type="ARBA" id="ARBA00022714"/>
    </source>
</evidence>
<dbReference type="SUPFAM" id="SSF50022">
    <property type="entry name" value="ISP domain"/>
    <property type="match status" value="1"/>
</dbReference>
<dbReference type="Gene3D" id="2.102.10.10">
    <property type="entry name" value="Rieske [2Fe-2S] iron-sulphur domain"/>
    <property type="match status" value="1"/>
</dbReference>
<protein>
    <submittedName>
        <fullName evidence="6">Rieske 2Fe-2S domain-containing protein</fullName>
    </submittedName>
</protein>
<dbReference type="InterPro" id="IPR036922">
    <property type="entry name" value="Rieske_2Fe-2S_sf"/>
</dbReference>
<feature type="domain" description="Rieske" evidence="5">
    <location>
        <begin position="16"/>
        <end position="115"/>
    </location>
</feature>
<dbReference type="AlphaFoldDB" id="A0A6L6JDA4"/>
<evidence type="ECO:0000313" key="7">
    <source>
        <dbReference type="Proteomes" id="UP000478183"/>
    </source>
</evidence>
<dbReference type="GO" id="GO:0046872">
    <property type="term" value="F:metal ion binding"/>
    <property type="evidence" value="ECO:0007669"/>
    <property type="project" value="UniProtKB-KW"/>
</dbReference>
<dbReference type="Proteomes" id="UP000478183">
    <property type="component" value="Unassembled WGS sequence"/>
</dbReference>
<dbReference type="Pfam" id="PF00355">
    <property type="entry name" value="Rieske"/>
    <property type="match status" value="1"/>
</dbReference>
<proteinExistence type="predicted"/>
<evidence type="ECO:0000256" key="4">
    <source>
        <dbReference type="ARBA" id="ARBA00023014"/>
    </source>
</evidence>
<comment type="caution">
    <text evidence="6">The sequence shown here is derived from an EMBL/GenBank/DDBJ whole genome shotgun (WGS) entry which is preliminary data.</text>
</comment>
<dbReference type="InterPro" id="IPR017941">
    <property type="entry name" value="Rieske_2Fe-2S"/>
</dbReference>
<dbReference type="RefSeq" id="WP_155097452.1">
    <property type="nucleotide sequence ID" value="NZ_WMIE01000027.1"/>
</dbReference>
<evidence type="ECO:0000256" key="3">
    <source>
        <dbReference type="ARBA" id="ARBA00023004"/>
    </source>
</evidence>
<keyword evidence="3" id="KW-0408">Iron</keyword>
<dbReference type="OrthoDB" id="9794175at2"/>
<keyword evidence="7" id="KW-1185">Reference proteome</keyword>
<name>A0A6L6JDA4_9RHOB</name>
<dbReference type="PROSITE" id="PS51296">
    <property type="entry name" value="RIESKE"/>
    <property type="match status" value="1"/>
</dbReference>
<organism evidence="6 7">
    <name type="scientific">Paracoccus aestuariivivens</name>
    <dbReference type="NCBI Taxonomy" id="1820333"/>
    <lineage>
        <taxon>Bacteria</taxon>
        <taxon>Pseudomonadati</taxon>
        <taxon>Pseudomonadota</taxon>
        <taxon>Alphaproteobacteria</taxon>
        <taxon>Rhodobacterales</taxon>
        <taxon>Paracoccaceae</taxon>
        <taxon>Paracoccus</taxon>
    </lineage>
</organism>
<keyword evidence="4" id="KW-0411">Iron-sulfur</keyword>
<accession>A0A6L6JDA4</accession>
<evidence type="ECO:0000313" key="6">
    <source>
        <dbReference type="EMBL" id="MTH80102.1"/>
    </source>
</evidence>
<evidence type="ECO:0000256" key="2">
    <source>
        <dbReference type="ARBA" id="ARBA00022723"/>
    </source>
</evidence>
<keyword evidence="2" id="KW-0479">Metal-binding</keyword>
<evidence type="ECO:0000259" key="5">
    <source>
        <dbReference type="PROSITE" id="PS51296"/>
    </source>
</evidence>
<dbReference type="GO" id="GO:0051537">
    <property type="term" value="F:2 iron, 2 sulfur cluster binding"/>
    <property type="evidence" value="ECO:0007669"/>
    <property type="project" value="UniProtKB-KW"/>
</dbReference>
<keyword evidence="1" id="KW-0001">2Fe-2S</keyword>
<dbReference type="EMBL" id="WMIE01000027">
    <property type="protein sequence ID" value="MTH80102.1"/>
    <property type="molecule type" value="Genomic_DNA"/>
</dbReference>